<evidence type="ECO:0000256" key="7">
    <source>
        <dbReference type="ARBA" id="ARBA00022989"/>
    </source>
</evidence>
<dbReference type="Gene3D" id="3.10.580.10">
    <property type="entry name" value="CBS-domain"/>
    <property type="match status" value="1"/>
</dbReference>
<evidence type="ECO:0000256" key="6">
    <source>
        <dbReference type="ARBA" id="ARBA00022737"/>
    </source>
</evidence>
<dbReference type="GO" id="GO:0005886">
    <property type="term" value="C:plasma membrane"/>
    <property type="evidence" value="ECO:0007669"/>
    <property type="project" value="UniProtKB-SubCell"/>
</dbReference>
<evidence type="ECO:0000313" key="18">
    <source>
        <dbReference type="EMBL" id="RRD89924.1"/>
    </source>
</evidence>
<dbReference type="InterPro" id="IPR005170">
    <property type="entry name" value="Transptr-assoc_dom"/>
</dbReference>
<dbReference type="InterPro" id="IPR036318">
    <property type="entry name" value="FAD-bd_PCMH-like_sf"/>
</dbReference>
<keyword evidence="9 14" id="KW-0472">Membrane</keyword>
<dbReference type="InterPro" id="IPR000644">
    <property type="entry name" value="CBS_dom"/>
</dbReference>
<evidence type="ECO:0000259" key="16">
    <source>
        <dbReference type="PROSITE" id="PS51371"/>
    </source>
</evidence>
<sequence>MNIVYVVGILFLLMCASAFVSCAELALASARKIKLQLLEKEGDARATAVLAMQEQAGSFIAVVQIGLNTVAILAGVVGEAALRPYLESVFASVPYAGTWASLLAFVGVTGGFILFADLMPKQFAMANPELVAVRVVRPMRWLIVLFKPLVWLFDGLAGFLFARLGISTVRQEQLTSEDIYAVVDAGAQAGVLKQQEHYLIENVFEMQERTVTSAMSPREGIVFFEQGQGSDEVLEIMAQKPHSNFLVCQGGLENVIGYVESYALLTLLLKERDVCPADTRILRKVLFVPDTLSLFDMLEAFKSAGEDFAVIVNEYALVVGVITLKDVMSIVMGELVHTEEAQIVRRNDGSWLVDGATPLADVMRTFEIESFPHAQNYETIAGFMMYSLRKIPKKTDSVCYAGYVFEVVDTDNLKIDQLLVSRQTPS</sequence>
<dbReference type="PANTHER" id="PTHR22777:SF16">
    <property type="entry name" value="POLYAMINE EXPORT PROTEIN"/>
    <property type="match status" value="1"/>
</dbReference>
<evidence type="ECO:0000259" key="17">
    <source>
        <dbReference type="PROSITE" id="PS51846"/>
    </source>
</evidence>
<evidence type="ECO:0000256" key="4">
    <source>
        <dbReference type="ARBA" id="ARBA00022519"/>
    </source>
</evidence>
<organism evidence="18 19">
    <name type="scientific">Conchiformibius steedae</name>
    <dbReference type="NCBI Taxonomy" id="153493"/>
    <lineage>
        <taxon>Bacteria</taxon>
        <taxon>Pseudomonadati</taxon>
        <taxon>Pseudomonadota</taxon>
        <taxon>Betaproteobacteria</taxon>
        <taxon>Neisseriales</taxon>
        <taxon>Neisseriaceae</taxon>
        <taxon>Conchiformibius</taxon>
    </lineage>
</organism>
<dbReference type="EMBL" id="RQYC01000009">
    <property type="protein sequence ID" value="RRD89924.1"/>
    <property type="molecule type" value="Genomic_DNA"/>
</dbReference>
<evidence type="ECO:0000313" key="19">
    <source>
        <dbReference type="Proteomes" id="UP000269923"/>
    </source>
</evidence>
<keyword evidence="7 14" id="KW-1133">Transmembrane helix</keyword>
<keyword evidence="6" id="KW-0677">Repeat</keyword>
<keyword evidence="5 14" id="KW-0812">Transmembrane</keyword>
<comment type="subcellular location">
    <subcellularLocation>
        <location evidence="1">Cell inner membrane</location>
        <topology evidence="1">Multi-pass membrane protein</topology>
    </subcellularLocation>
</comment>
<dbReference type="OrthoDB" id="9797674at2"/>
<feature type="transmembrane region" description="Helical" evidence="15">
    <location>
        <begin position="98"/>
        <end position="120"/>
    </location>
</feature>
<dbReference type="InterPro" id="IPR002550">
    <property type="entry name" value="CNNM"/>
</dbReference>
<keyword evidence="3" id="KW-1003">Cell membrane</keyword>
<feature type="transmembrane region" description="Helical" evidence="15">
    <location>
        <begin position="6"/>
        <end position="27"/>
    </location>
</feature>
<dbReference type="AlphaFoldDB" id="A0A3P2A3G5"/>
<dbReference type="SUPFAM" id="SSF56176">
    <property type="entry name" value="FAD-binding/transporter-associated domain-like"/>
    <property type="match status" value="1"/>
</dbReference>
<name>A0A3P2A3G5_9NEIS</name>
<dbReference type="PROSITE" id="PS51371">
    <property type="entry name" value="CBS"/>
    <property type="match status" value="1"/>
</dbReference>
<reference evidence="18 19" key="1">
    <citation type="submission" date="2018-11" db="EMBL/GenBank/DDBJ databases">
        <title>Genomes From Bacteria Associated with the Canine Oral Cavity: a Test Case for Automated Genome-Based Taxonomic Assignment.</title>
        <authorList>
            <person name="Coil D.A."/>
            <person name="Jospin G."/>
            <person name="Darling A.E."/>
            <person name="Wallis C."/>
            <person name="Davis I.J."/>
            <person name="Harris S."/>
            <person name="Eisen J.A."/>
            <person name="Holcombe L.J."/>
            <person name="O'Flynn C."/>
        </authorList>
    </citation>
    <scope>NUCLEOTIDE SEQUENCE [LARGE SCALE GENOMIC DNA]</scope>
    <source>
        <strain evidence="18 19">COT-280</strain>
    </source>
</reference>
<feature type="domain" description="CNNM transmembrane" evidence="17">
    <location>
        <begin position="1"/>
        <end position="196"/>
    </location>
</feature>
<keyword evidence="19" id="KW-1185">Reference proteome</keyword>
<dbReference type="STRING" id="1121352.GCA_000620925_01249"/>
<evidence type="ECO:0000256" key="5">
    <source>
        <dbReference type="ARBA" id="ARBA00022692"/>
    </source>
</evidence>
<dbReference type="InterPro" id="IPR016169">
    <property type="entry name" value="FAD-bd_PCMH_sub2"/>
</dbReference>
<gene>
    <name evidence="18" type="ORF">EII21_06785</name>
</gene>
<dbReference type="InterPro" id="IPR046342">
    <property type="entry name" value="CBS_dom_sf"/>
</dbReference>
<evidence type="ECO:0000256" key="2">
    <source>
        <dbReference type="ARBA" id="ARBA00022448"/>
    </source>
</evidence>
<evidence type="ECO:0000256" key="13">
    <source>
        <dbReference type="PROSITE-ProRule" id="PRU00703"/>
    </source>
</evidence>
<evidence type="ECO:0000256" key="12">
    <source>
        <dbReference type="ARBA" id="ARBA00039818"/>
    </source>
</evidence>
<dbReference type="PROSITE" id="PS51846">
    <property type="entry name" value="CNNM"/>
    <property type="match status" value="1"/>
</dbReference>
<dbReference type="GO" id="GO:0050660">
    <property type="term" value="F:flavin adenine dinucleotide binding"/>
    <property type="evidence" value="ECO:0007669"/>
    <property type="project" value="InterPro"/>
</dbReference>
<proteinExistence type="inferred from homology"/>
<feature type="transmembrane region" description="Helical" evidence="15">
    <location>
        <begin position="141"/>
        <end position="162"/>
    </location>
</feature>
<keyword evidence="4" id="KW-0997">Cell inner membrane</keyword>
<dbReference type="RefSeq" id="WP_124795011.1">
    <property type="nucleotide sequence ID" value="NZ_RQYC01000009.1"/>
</dbReference>
<feature type="domain" description="CBS" evidence="16">
    <location>
        <begin position="281"/>
        <end position="339"/>
    </location>
</feature>
<dbReference type="Pfam" id="PF00571">
    <property type="entry name" value="CBS"/>
    <property type="match status" value="1"/>
</dbReference>
<dbReference type="Gene3D" id="3.30.465.10">
    <property type="match status" value="1"/>
</dbReference>
<evidence type="ECO:0000256" key="9">
    <source>
        <dbReference type="ARBA" id="ARBA00023136"/>
    </source>
</evidence>
<evidence type="ECO:0000256" key="14">
    <source>
        <dbReference type="PROSITE-ProRule" id="PRU01193"/>
    </source>
</evidence>
<evidence type="ECO:0000256" key="10">
    <source>
        <dbReference type="ARBA" id="ARBA00037177"/>
    </source>
</evidence>
<dbReference type="PANTHER" id="PTHR22777">
    <property type="entry name" value="HEMOLYSIN-RELATED"/>
    <property type="match status" value="1"/>
</dbReference>
<dbReference type="Pfam" id="PF01595">
    <property type="entry name" value="CNNM"/>
    <property type="match status" value="1"/>
</dbReference>
<keyword evidence="2" id="KW-0813">Transport</keyword>
<comment type="function">
    <text evidence="10">Involved in cadaverine and putrescine tolerance in stationary phase. May facilitate the efflux of both cadaverine and putrescine from the cytoplasm, reducing potentially toxic levels under certain stress conditions.</text>
</comment>
<dbReference type="Proteomes" id="UP000269923">
    <property type="component" value="Unassembled WGS sequence"/>
</dbReference>
<dbReference type="SUPFAM" id="SSF54631">
    <property type="entry name" value="CBS-domain pair"/>
    <property type="match status" value="1"/>
</dbReference>
<dbReference type="Pfam" id="PF03471">
    <property type="entry name" value="CorC_HlyC"/>
    <property type="match status" value="1"/>
</dbReference>
<feature type="transmembrane region" description="Helical" evidence="15">
    <location>
        <begin position="59"/>
        <end position="78"/>
    </location>
</feature>
<accession>A0A3P2A3G5</accession>
<comment type="caution">
    <text evidence="18">The sequence shown here is derived from an EMBL/GenBank/DDBJ whole genome shotgun (WGS) entry which is preliminary data.</text>
</comment>
<dbReference type="CDD" id="cd04590">
    <property type="entry name" value="CBS_pair_CorC_HlyC_assoc"/>
    <property type="match status" value="1"/>
</dbReference>
<evidence type="ECO:0000256" key="15">
    <source>
        <dbReference type="SAM" id="Phobius"/>
    </source>
</evidence>
<protein>
    <recommendedName>
        <fullName evidence="12">Polyamine export protein</fullName>
    </recommendedName>
</protein>
<evidence type="ECO:0000256" key="3">
    <source>
        <dbReference type="ARBA" id="ARBA00022475"/>
    </source>
</evidence>
<evidence type="ECO:0000256" key="11">
    <source>
        <dbReference type="ARBA" id="ARBA00038280"/>
    </source>
</evidence>
<dbReference type="SMART" id="SM01091">
    <property type="entry name" value="CorC_HlyC"/>
    <property type="match status" value="1"/>
</dbReference>
<evidence type="ECO:0000256" key="8">
    <source>
        <dbReference type="ARBA" id="ARBA00023122"/>
    </source>
</evidence>
<evidence type="ECO:0000256" key="1">
    <source>
        <dbReference type="ARBA" id="ARBA00004429"/>
    </source>
</evidence>
<comment type="similarity">
    <text evidence="11">Belongs to the UPF0053 family. PaeA subfamily.</text>
</comment>
<dbReference type="InterPro" id="IPR044751">
    <property type="entry name" value="Ion_transp-like_CBS"/>
</dbReference>
<keyword evidence="8 13" id="KW-0129">CBS domain</keyword>